<keyword evidence="4" id="KW-1185">Reference proteome</keyword>
<dbReference type="SUPFAM" id="SSF53187">
    <property type="entry name" value="Zn-dependent exopeptidases"/>
    <property type="match status" value="1"/>
</dbReference>
<evidence type="ECO:0000313" key="3">
    <source>
        <dbReference type="EMBL" id="WDF68050.1"/>
    </source>
</evidence>
<dbReference type="Proteomes" id="UP001221558">
    <property type="component" value="Chromosome"/>
</dbReference>
<feature type="signal peptide" evidence="1">
    <location>
        <begin position="1"/>
        <end position="25"/>
    </location>
</feature>
<dbReference type="EMBL" id="CP117880">
    <property type="protein sequence ID" value="WDF68050.1"/>
    <property type="molecule type" value="Genomic_DNA"/>
</dbReference>
<name>A0ABY7WID3_9SPHI</name>
<protein>
    <submittedName>
        <fullName evidence="3">M28 family peptidase</fullName>
    </submittedName>
</protein>
<dbReference type="InterPro" id="IPR018247">
    <property type="entry name" value="EF_Hand_1_Ca_BS"/>
</dbReference>
<dbReference type="PANTHER" id="PTHR12147:SF26">
    <property type="entry name" value="PEPTIDASE M28 DOMAIN-CONTAINING PROTEIN"/>
    <property type="match status" value="1"/>
</dbReference>
<reference evidence="3 4" key="1">
    <citation type="submission" date="2023-02" db="EMBL/GenBank/DDBJ databases">
        <title>Genome sequence of Sphingobacterium sp. KACC 22765.</title>
        <authorList>
            <person name="Kim S."/>
            <person name="Heo J."/>
            <person name="Kwon S.-W."/>
        </authorList>
    </citation>
    <scope>NUCLEOTIDE SEQUENCE [LARGE SCALE GENOMIC DNA]</scope>
    <source>
        <strain evidence="3 4">KACC 22765</strain>
    </source>
</reference>
<dbReference type="RefSeq" id="WP_274266786.1">
    <property type="nucleotide sequence ID" value="NZ_CP117880.1"/>
</dbReference>
<dbReference type="PROSITE" id="PS51257">
    <property type="entry name" value="PROKAR_LIPOPROTEIN"/>
    <property type="match status" value="1"/>
</dbReference>
<organism evidence="3 4">
    <name type="scientific">Sphingobacterium oryzagri</name>
    <dbReference type="NCBI Taxonomy" id="3025669"/>
    <lineage>
        <taxon>Bacteria</taxon>
        <taxon>Pseudomonadati</taxon>
        <taxon>Bacteroidota</taxon>
        <taxon>Sphingobacteriia</taxon>
        <taxon>Sphingobacteriales</taxon>
        <taxon>Sphingobacteriaceae</taxon>
        <taxon>Sphingobacterium</taxon>
    </lineage>
</organism>
<dbReference type="InterPro" id="IPR007484">
    <property type="entry name" value="Peptidase_M28"/>
</dbReference>
<evidence type="ECO:0000313" key="4">
    <source>
        <dbReference type="Proteomes" id="UP001221558"/>
    </source>
</evidence>
<dbReference type="PROSITE" id="PS00018">
    <property type="entry name" value="EF_HAND_1"/>
    <property type="match status" value="1"/>
</dbReference>
<sequence>MLSNILKQWFTSALMVSVLYSCAVAQDPVQVKYANLLNEESAKEKLTLLASNAFEGRGTGQKGGEKAAKYIADQFKSLGLQAPVNGSYFQPLKLIHSSYAVNKFTVAGKSFQNGKDFYVQGNNALTTFASQDIVFVGYGIQDAKHNDLNGIDIRNKIVLVINEGEPIDAQGNSIITGTKQLSAWATDRNKRLQALLAKNPKLILATSSVVGNMIERFGNRLTAGRYFLDNGAENEDDQALAPVVNITEAVANAILAKENTSVAEQMKKPRHAHVSTALEAEMGVKREQLQDPNVLGLLEGTDLKDEIVVLSGHYDHDGITPDGTIFPGADDNGSGTVGVLELARVFSKAKKDGKGPRRSMLFIAFAAEEKGLLGSKFYSENPIIPLANTVTCLNMDMIGRIDDKHLNGNHNYLHIIGSDKLSSELFEINKQANERYTKMELDYMYDDPKDPMRIYYRSDQYNFAKHNIPVTFYFSGLHPHYHTPEDTVDKINFPMMVKREKLVFHVAWEVANRDKRLAVDSHKE</sequence>
<gene>
    <name evidence="3" type="ORF">PQ465_17350</name>
</gene>
<proteinExistence type="predicted"/>
<dbReference type="InterPro" id="IPR045175">
    <property type="entry name" value="M28_fam"/>
</dbReference>
<accession>A0ABY7WID3</accession>
<dbReference type="PANTHER" id="PTHR12147">
    <property type="entry name" value="METALLOPEPTIDASE M28 FAMILY MEMBER"/>
    <property type="match status" value="1"/>
</dbReference>
<evidence type="ECO:0000256" key="1">
    <source>
        <dbReference type="SAM" id="SignalP"/>
    </source>
</evidence>
<dbReference type="Gene3D" id="3.40.630.10">
    <property type="entry name" value="Zn peptidases"/>
    <property type="match status" value="2"/>
</dbReference>
<evidence type="ECO:0000259" key="2">
    <source>
        <dbReference type="Pfam" id="PF04389"/>
    </source>
</evidence>
<dbReference type="Pfam" id="PF04389">
    <property type="entry name" value="Peptidase_M28"/>
    <property type="match status" value="1"/>
</dbReference>
<feature type="domain" description="Peptidase M28" evidence="2">
    <location>
        <begin position="293"/>
        <end position="505"/>
    </location>
</feature>
<keyword evidence="1" id="KW-0732">Signal</keyword>
<feature type="chain" id="PRO_5046722883" evidence="1">
    <location>
        <begin position="26"/>
        <end position="524"/>
    </location>
</feature>